<keyword evidence="2" id="KW-1185">Reference proteome</keyword>
<evidence type="ECO:0000313" key="2">
    <source>
        <dbReference type="Proteomes" id="UP000018144"/>
    </source>
</evidence>
<accession>U4L6K4</accession>
<organism evidence="1 2">
    <name type="scientific">Pyronema omphalodes (strain CBS 100304)</name>
    <name type="common">Pyronema confluens</name>
    <dbReference type="NCBI Taxonomy" id="1076935"/>
    <lineage>
        <taxon>Eukaryota</taxon>
        <taxon>Fungi</taxon>
        <taxon>Dikarya</taxon>
        <taxon>Ascomycota</taxon>
        <taxon>Pezizomycotina</taxon>
        <taxon>Pezizomycetes</taxon>
        <taxon>Pezizales</taxon>
        <taxon>Pyronemataceae</taxon>
        <taxon>Pyronema</taxon>
    </lineage>
</organism>
<protein>
    <submittedName>
        <fullName evidence="1">Uncharacterized protein</fullName>
    </submittedName>
</protein>
<dbReference type="Proteomes" id="UP000018144">
    <property type="component" value="Unassembled WGS sequence"/>
</dbReference>
<gene>
    <name evidence="1" type="ORF">PCON_07781</name>
</gene>
<dbReference type="AlphaFoldDB" id="U4L6K4"/>
<sequence length="84" mass="9821">MSWPGRLWPPFPLVCRKTCQMEYNRFEMRSIFHESLKWAQTTQDLHIGDVPSGLLRNHDQYRCTKAIFGIDTAVDNTFNTSLSD</sequence>
<proteinExistence type="predicted"/>
<evidence type="ECO:0000313" key="1">
    <source>
        <dbReference type="EMBL" id="CCX08192.1"/>
    </source>
</evidence>
<reference evidence="1 2" key="1">
    <citation type="journal article" date="2013" name="PLoS Genet.">
        <title>The genome and development-dependent transcriptomes of Pyronema confluens: a window into fungal evolution.</title>
        <authorList>
            <person name="Traeger S."/>
            <person name="Altegoer F."/>
            <person name="Freitag M."/>
            <person name="Gabaldon T."/>
            <person name="Kempken F."/>
            <person name="Kumar A."/>
            <person name="Marcet-Houben M."/>
            <person name="Poggeler S."/>
            <person name="Stajich J.E."/>
            <person name="Nowrousian M."/>
        </authorList>
    </citation>
    <scope>NUCLEOTIDE SEQUENCE [LARGE SCALE GENOMIC DNA]</scope>
    <source>
        <strain evidence="2">CBS 100304</strain>
        <tissue evidence="1">Vegetative mycelium</tissue>
    </source>
</reference>
<name>U4L6K4_PYROM</name>
<dbReference type="EMBL" id="HF935394">
    <property type="protein sequence ID" value="CCX08192.1"/>
    <property type="molecule type" value="Genomic_DNA"/>
</dbReference>